<accession>A0ACC1I6X5</accession>
<keyword evidence="1" id="KW-0012">Acyltransferase</keyword>
<keyword evidence="2" id="KW-1185">Reference proteome</keyword>
<proteinExistence type="predicted"/>
<name>A0ACC1I6X5_9FUNG</name>
<gene>
    <name evidence="1" type="primary">PFA4_3</name>
    <name evidence="1" type="ORF">LPJ66_009425</name>
</gene>
<dbReference type="EMBL" id="JANBPG010002153">
    <property type="protein sequence ID" value="KAJ1886848.1"/>
    <property type="molecule type" value="Genomic_DNA"/>
</dbReference>
<reference evidence="1" key="1">
    <citation type="submission" date="2022-07" db="EMBL/GenBank/DDBJ databases">
        <title>Phylogenomic reconstructions and comparative analyses of Kickxellomycotina fungi.</title>
        <authorList>
            <person name="Reynolds N.K."/>
            <person name="Stajich J.E."/>
            <person name="Barry K."/>
            <person name="Grigoriev I.V."/>
            <person name="Crous P."/>
            <person name="Smith M.E."/>
        </authorList>
    </citation>
    <scope>NUCLEOTIDE SEQUENCE</scope>
    <source>
        <strain evidence="1">Benny 63K</strain>
    </source>
</reference>
<protein>
    <submittedName>
        <fullName evidence="1">Palmitoyltransferase</fullName>
        <ecNumber evidence="1">2.3.1.225</ecNumber>
    </submittedName>
</protein>
<organism evidence="1 2">
    <name type="scientific">Kickxella alabastrina</name>
    <dbReference type="NCBI Taxonomy" id="61397"/>
    <lineage>
        <taxon>Eukaryota</taxon>
        <taxon>Fungi</taxon>
        <taxon>Fungi incertae sedis</taxon>
        <taxon>Zoopagomycota</taxon>
        <taxon>Kickxellomycotina</taxon>
        <taxon>Kickxellomycetes</taxon>
        <taxon>Kickxellales</taxon>
        <taxon>Kickxellaceae</taxon>
        <taxon>Kickxella</taxon>
    </lineage>
</organism>
<evidence type="ECO:0000313" key="1">
    <source>
        <dbReference type="EMBL" id="KAJ1886848.1"/>
    </source>
</evidence>
<evidence type="ECO:0000313" key="2">
    <source>
        <dbReference type="Proteomes" id="UP001150581"/>
    </source>
</evidence>
<keyword evidence="1" id="KW-0808">Transferase</keyword>
<dbReference type="EC" id="2.3.1.225" evidence="1"/>
<dbReference type="Proteomes" id="UP001150581">
    <property type="component" value="Unassembled WGS sequence"/>
</dbReference>
<sequence>MVTDDSDRSSGGYSAEFDVGRLYVWGVSLLIGFIGYSSQICVYWSYLGGATPKSLLVLGAFNCMLLLLYYNYYLAVT</sequence>
<feature type="non-terminal residue" evidence="1">
    <location>
        <position position="77"/>
    </location>
</feature>
<comment type="caution">
    <text evidence="1">The sequence shown here is derived from an EMBL/GenBank/DDBJ whole genome shotgun (WGS) entry which is preliminary data.</text>
</comment>